<dbReference type="PANTHER" id="PTHR28573">
    <property type="entry name" value="SPINDLE AND KINETOCHORE-ASSOCIATED PROTEIN 1"/>
    <property type="match status" value="1"/>
</dbReference>
<accession>A0A7S0YBT2</accession>
<evidence type="ECO:0000256" key="2">
    <source>
        <dbReference type="SAM" id="MobiDB-lite"/>
    </source>
</evidence>
<evidence type="ECO:0008006" key="4">
    <source>
        <dbReference type="Google" id="ProtNLM"/>
    </source>
</evidence>
<feature type="region of interest" description="Disordered" evidence="2">
    <location>
        <begin position="122"/>
        <end position="152"/>
    </location>
</feature>
<dbReference type="GO" id="GO:0005876">
    <property type="term" value="C:spindle microtubule"/>
    <property type="evidence" value="ECO:0007669"/>
    <property type="project" value="TreeGrafter"/>
</dbReference>
<evidence type="ECO:0000256" key="1">
    <source>
        <dbReference type="ARBA" id="ARBA00006836"/>
    </source>
</evidence>
<proteinExistence type="inferred from homology"/>
<gene>
    <name evidence="3" type="ORF">PPAR00522_LOCUS7838</name>
</gene>
<comment type="similarity">
    <text evidence="1">Belongs to the SKA1 family.</text>
</comment>
<dbReference type="InterPro" id="IPR009829">
    <property type="entry name" value="SKA1"/>
</dbReference>
<name>A0A7S0YBT2_9CHLO</name>
<reference evidence="3" key="1">
    <citation type="submission" date="2021-01" db="EMBL/GenBank/DDBJ databases">
        <authorList>
            <person name="Corre E."/>
            <person name="Pelletier E."/>
            <person name="Niang G."/>
            <person name="Scheremetjew M."/>
            <person name="Finn R."/>
            <person name="Kale V."/>
            <person name="Holt S."/>
            <person name="Cochrane G."/>
            <person name="Meng A."/>
            <person name="Brown T."/>
            <person name="Cohen L."/>
        </authorList>
    </citation>
    <scope>NUCLEOTIDE SEQUENCE</scope>
    <source>
        <strain evidence="3">SAG 63-3</strain>
    </source>
</reference>
<dbReference type="GO" id="GO:0031110">
    <property type="term" value="P:regulation of microtubule polymerization or depolymerization"/>
    <property type="evidence" value="ECO:0007669"/>
    <property type="project" value="TreeGrafter"/>
</dbReference>
<dbReference type="GO" id="GO:0000940">
    <property type="term" value="C:outer kinetochore"/>
    <property type="evidence" value="ECO:0007669"/>
    <property type="project" value="TreeGrafter"/>
</dbReference>
<dbReference type="PANTHER" id="PTHR28573:SF1">
    <property type="entry name" value="SPINDLE AND KINETOCHORE-ASSOCIATED PROTEIN 1"/>
    <property type="match status" value="1"/>
</dbReference>
<dbReference type="GO" id="GO:0072686">
    <property type="term" value="C:mitotic spindle"/>
    <property type="evidence" value="ECO:0007669"/>
    <property type="project" value="TreeGrafter"/>
</dbReference>
<dbReference type="GO" id="GO:0000278">
    <property type="term" value="P:mitotic cell cycle"/>
    <property type="evidence" value="ECO:0007669"/>
    <property type="project" value="TreeGrafter"/>
</dbReference>
<dbReference type="AlphaFoldDB" id="A0A7S0YBT2"/>
<protein>
    <recommendedName>
        <fullName evidence="4">Spindle and kinetochore-associated protein 1</fullName>
    </recommendedName>
</protein>
<dbReference type="Gene3D" id="1.10.10.1890">
    <property type="entry name" value="Ska1 microtubule binding domain-like"/>
    <property type="match status" value="1"/>
</dbReference>
<evidence type="ECO:0000313" key="3">
    <source>
        <dbReference type="EMBL" id="CAD8771435.1"/>
    </source>
</evidence>
<dbReference type="GO" id="GO:0007059">
    <property type="term" value="P:chromosome segregation"/>
    <property type="evidence" value="ECO:0007669"/>
    <property type="project" value="InterPro"/>
</dbReference>
<dbReference type="GO" id="GO:0008017">
    <property type="term" value="F:microtubule binding"/>
    <property type="evidence" value="ECO:0007669"/>
    <property type="project" value="InterPro"/>
</dbReference>
<dbReference type="InterPro" id="IPR042031">
    <property type="entry name" value="SKA1_MBD_sf"/>
</dbReference>
<dbReference type="EMBL" id="HBFM01012492">
    <property type="protein sequence ID" value="CAD8771435.1"/>
    <property type="molecule type" value="Transcribed_RNA"/>
</dbReference>
<dbReference type="Pfam" id="PF07160">
    <property type="entry name" value="SKA1"/>
    <property type="match status" value="2"/>
</dbReference>
<sequence>MLQLDDSFIKLAKEFNNTIDDLKEYTKLRVDGRVVGEFDKDLEGLEASISALECQVQAIKQYIRREKEAIPKIQRLLDACEQQSDHFKSVAKAFSEHVPSFPNNSQPSITDHSQTSNIAQTNSTSKTLFAPGISGDGVQDASTRRRRANDRRPAPRWYVSIRELQSVSSYMRGRLTVDRVNAALDEIAGKAENTAALISSFRSAPSSSSYSLAVPTASSSSTSIGSTKLSVAERKMAAELFHNVQSRDELRGHVHWVLESDLWDTVSARPDCTGRTLLTLLRHLGRLQEVRCTVGGTATSVHVMLYPSKMAESA</sequence>
<organism evidence="3">
    <name type="scientific">Polytomella parva</name>
    <dbReference type="NCBI Taxonomy" id="51329"/>
    <lineage>
        <taxon>Eukaryota</taxon>
        <taxon>Viridiplantae</taxon>
        <taxon>Chlorophyta</taxon>
        <taxon>core chlorophytes</taxon>
        <taxon>Chlorophyceae</taxon>
        <taxon>CS clade</taxon>
        <taxon>Chlamydomonadales</taxon>
        <taxon>Chlamydomonadaceae</taxon>
        <taxon>Polytomella</taxon>
    </lineage>
</organism>
<dbReference type="GO" id="GO:0051301">
    <property type="term" value="P:cell division"/>
    <property type="evidence" value="ECO:0007669"/>
    <property type="project" value="InterPro"/>
</dbReference>